<evidence type="ECO:0000256" key="1">
    <source>
        <dbReference type="ARBA" id="ARBA00007465"/>
    </source>
</evidence>
<feature type="region of interest" description="Disordered" evidence="7">
    <location>
        <begin position="205"/>
        <end position="230"/>
    </location>
</feature>
<evidence type="ECO:0000256" key="6">
    <source>
        <dbReference type="PROSITE-ProRule" id="PRU00182"/>
    </source>
</evidence>
<comment type="similarity">
    <text evidence="1">Belongs to the universal ribosomal protein uS4 family.</text>
</comment>
<dbReference type="FunCoup" id="F0XHV0">
    <property type="interactions" value="97"/>
</dbReference>
<keyword evidence="5" id="KW-0687">Ribonucleoprotein</keyword>
<dbReference type="InterPro" id="IPR022801">
    <property type="entry name" value="Ribosomal_uS4"/>
</dbReference>
<feature type="compositionally biased region" description="Acidic residues" evidence="7">
    <location>
        <begin position="218"/>
        <end position="230"/>
    </location>
</feature>
<dbReference type="Proteomes" id="UP000007796">
    <property type="component" value="Unassembled WGS sequence"/>
</dbReference>
<dbReference type="PROSITE" id="PS00632">
    <property type="entry name" value="RIBOSOMAL_S4"/>
    <property type="match status" value="1"/>
</dbReference>
<feature type="compositionally biased region" description="Polar residues" evidence="7">
    <location>
        <begin position="328"/>
        <end position="341"/>
    </location>
</feature>
<feature type="region of interest" description="Disordered" evidence="7">
    <location>
        <begin position="293"/>
        <end position="312"/>
    </location>
</feature>
<dbReference type="InterPro" id="IPR036986">
    <property type="entry name" value="S4_RNA-bd_sf"/>
</dbReference>
<keyword evidence="3 6" id="KW-0694">RNA-binding</keyword>
<dbReference type="GO" id="GO:0005763">
    <property type="term" value="C:mitochondrial small ribosomal subunit"/>
    <property type="evidence" value="ECO:0007669"/>
    <property type="project" value="TreeGrafter"/>
</dbReference>
<dbReference type="CDD" id="cd00165">
    <property type="entry name" value="S4"/>
    <property type="match status" value="1"/>
</dbReference>
<name>F0XHV0_GROCL</name>
<feature type="region of interest" description="Disordered" evidence="7">
    <location>
        <begin position="328"/>
        <end position="364"/>
    </location>
</feature>
<dbReference type="PANTHER" id="PTHR11831:SF4">
    <property type="entry name" value="SMALL RIBOSOMAL SUBUNIT PROTEIN US4M"/>
    <property type="match status" value="1"/>
</dbReference>
<evidence type="ECO:0000256" key="3">
    <source>
        <dbReference type="ARBA" id="ARBA00022884"/>
    </source>
</evidence>
<dbReference type="RefSeq" id="XP_014172265.1">
    <property type="nucleotide sequence ID" value="XM_014316790.1"/>
</dbReference>
<sequence length="450" mass="50844">MKFRRTFRFHGLKRPRIRQTWNKYNLFNLHQNLRMPRLIQKTFFQQKWDAKALSRGYHGEHIKERQWERMFSRRLASVVDMNPRYMAEFDGSEQAEGRGSGKQRDPSAGSPQLAPWAGTNLRTTQPTPFMQMTFAPMERRLDIAVFRSLFASSARQARQFVVHGAVRVNGKKMVYPGYLLNPGDLFQVDVERVLFATGAKKATRRADVRAREARQAENDEDDAAEDDAAEDVDAAAAETLAVDGVHKKAVRELPYLAARAKYLLANASDDLTVKRKKALRQFVKDARKWVAKASPSASSFSPSATSPPPSSAILDRLADLLASTNLGPDHTTATVSEQPAGTTATTATTAKTAKTANSSLSDEERRRFHKLIARDAENPLDPSKPYATPWRPRPFMAPFAFIPRYLEVNQNICAAVYLRHPVARPGMAEVPTPFPYEINQLAFNWYLRRH</sequence>
<evidence type="ECO:0000313" key="9">
    <source>
        <dbReference type="EMBL" id="EFX02783.1"/>
    </source>
</evidence>
<feature type="region of interest" description="Disordered" evidence="7">
    <location>
        <begin position="90"/>
        <end position="125"/>
    </location>
</feature>
<accession>F0XHV0</accession>
<dbReference type="SMART" id="SM00363">
    <property type="entry name" value="S4"/>
    <property type="match status" value="1"/>
</dbReference>
<dbReference type="STRING" id="655863.F0XHV0"/>
<dbReference type="SUPFAM" id="SSF55174">
    <property type="entry name" value="Alpha-L RNA-binding motif"/>
    <property type="match status" value="1"/>
</dbReference>
<feature type="compositionally biased region" description="Low complexity" evidence="7">
    <location>
        <begin position="342"/>
        <end position="356"/>
    </location>
</feature>
<feature type="compositionally biased region" description="Basic and acidic residues" evidence="7">
    <location>
        <begin position="205"/>
        <end position="217"/>
    </location>
</feature>
<dbReference type="GeneID" id="25975732"/>
<evidence type="ECO:0000259" key="8">
    <source>
        <dbReference type="SMART" id="SM00363"/>
    </source>
</evidence>
<dbReference type="InterPro" id="IPR002942">
    <property type="entry name" value="S4_RNA-bd"/>
</dbReference>
<evidence type="ECO:0000313" key="10">
    <source>
        <dbReference type="Proteomes" id="UP000007796"/>
    </source>
</evidence>
<organism evidence="10">
    <name type="scientific">Grosmannia clavigera (strain kw1407 / UAMH 11150)</name>
    <name type="common">Blue stain fungus</name>
    <name type="synonym">Graphiocladiella clavigera</name>
    <dbReference type="NCBI Taxonomy" id="655863"/>
    <lineage>
        <taxon>Eukaryota</taxon>
        <taxon>Fungi</taxon>
        <taxon>Dikarya</taxon>
        <taxon>Ascomycota</taxon>
        <taxon>Pezizomycotina</taxon>
        <taxon>Sordariomycetes</taxon>
        <taxon>Sordariomycetidae</taxon>
        <taxon>Ophiostomatales</taxon>
        <taxon>Ophiostomataceae</taxon>
        <taxon>Leptographium</taxon>
    </lineage>
</organism>
<dbReference type="InterPro" id="IPR018079">
    <property type="entry name" value="Ribosomal_uS4_CS"/>
</dbReference>
<keyword evidence="10" id="KW-1185">Reference proteome</keyword>
<gene>
    <name evidence="9" type="ORF">CMQ_2712</name>
</gene>
<dbReference type="Gene3D" id="3.10.290.10">
    <property type="entry name" value="RNA-binding S4 domain"/>
    <property type="match status" value="1"/>
</dbReference>
<dbReference type="HOGENOM" id="CLU_026386_1_0_1"/>
<evidence type="ECO:0000256" key="5">
    <source>
        <dbReference type="ARBA" id="ARBA00023274"/>
    </source>
</evidence>
<dbReference type="PROSITE" id="PS50889">
    <property type="entry name" value="S4"/>
    <property type="match status" value="1"/>
</dbReference>
<keyword evidence="4" id="KW-0689">Ribosomal protein</keyword>
<reference evidence="9 10" key="1">
    <citation type="journal article" date="2011" name="Proc. Natl. Acad. Sci. U.S.A.">
        <title>Genome and transcriptome analyses of the mountain pine beetle-fungal symbiont Grosmannia clavigera, a lodgepole pine pathogen.</title>
        <authorList>
            <person name="DiGuistini S."/>
            <person name="Wang Y."/>
            <person name="Liao N.Y."/>
            <person name="Taylor G."/>
            <person name="Tanguay P."/>
            <person name="Feau N."/>
            <person name="Henrissat B."/>
            <person name="Chan S.K."/>
            <person name="Hesse-Orce U."/>
            <person name="Alamouti S.M."/>
            <person name="Tsui C.K.M."/>
            <person name="Docking R.T."/>
            <person name="Levasseur A."/>
            <person name="Haridas S."/>
            <person name="Robertson G."/>
            <person name="Birol I."/>
            <person name="Holt R.A."/>
            <person name="Marra M.A."/>
            <person name="Hamelin R.C."/>
            <person name="Hirst M."/>
            <person name="Jones S.J.M."/>
            <person name="Bohlmann J."/>
            <person name="Breuil C."/>
        </authorList>
    </citation>
    <scope>NUCLEOTIDE SEQUENCE [LARGE SCALE GENOMIC DNA]</scope>
    <source>
        <strain evidence="10">kw1407 / UAMH 11150</strain>
    </source>
</reference>
<evidence type="ECO:0000256" key="2">
    <source>
        <dbReference type="ARBA" id="ARBA00022730"/>
    </source>
</evidence>
<feature type="domain" description="RNA-binding S4" evidence="8">
    <location>
        <begin position="139"/>
        <end position="199"/>
    </location>
</feature>
<dbReference type="EMBL" id="GL629769">
    <property type="protein sequence ID" value="EFX02783.1"/>
    <property type="molecule type" value="Genomic_DNA"/>
</dbReference>
<evidence type="ECO:0000256" key="4">
    <source>
        <dbReference type="ARBA" id="ARBA00022980"/>
    </source>
</evidence>
<dbReference type="PANTHER" id="PTHR11831">
    <property type="entry name" value="30S 40S RIBOSOMAL PROTEIN"/>
    <property type="match status" value="1"/>
</dbReference>
<protein>
    <submittedName>
        <fullName evidence="9">30S ribosomal subunit</fullName>
    </submittedName>
</protein>
<dbReference type="GO" id="GO:0042274">
    <property type="term" value="P:ribosomal small subunit biogenesis"/>
    <property type="evidence" value="ECO:0007669"/>
    <property type="project" value="TreeGrafter"/>
</dbReference>
<proteinExistence type="inferred from homology"/>
<feature type="compositionally biased region" description="Low complexity" evidence="7">
    <location>
        <begin position="293"/>
        <end position="304"/>
    </location>
</feature>
<keyword evidence="2 6" id="KW-0699">rRNA-binding</keyword>
<dbReference type="InParanoid" id="F0XHV0"/>
<dbReference type="AlphaFoldDB" id="F0XHV0"/>
<evidence type="ECO:0000256" key="7">
    <source>
        <dbReference type="SAM" id="MobiDB-lite"/>
    </source>
</evidence>
<dbReference type="Pfam" id="PF01479">
    <property type="entry name" value="S4"/>
    <property type="match status" value="1"/>
</dbReference>
<dbReference type="OrthoDB" id="3356781at2759"/>
<dbReference type="GO" id="GO:0003735">
    <property type="term" value="F:structural constituent of ribosome"/>
    <property type="evidence" value="ECO:0007669"/>
    <property type="project" value="TreeGrafter"/>
</dbReference>
<dbReference type="eggNOG" id="ENOG502QTS9">
    <property type="taxonomic scope" value="Eukaryota"/>
</dbReference>
<dbReference type="GO" id="GO:0019843">
    <property type="term" value="F:rRNA binding"/>
    <property type="evidence" value="ECO:0007669"/>
    <property type="project" value="UniProtKB-KW"/>
</dbReference>